<dbReference type="PANTHER" id="PTHR34775:SF4">
    <property type="entry name" value="TRANSMEMBRANE PROTEIN"/>
    <property type="match status" value="1"/>
</dbReference>
<keyword evidence="2" id="KW-0812">Transmembrane</keyword>
<dbReference type="EMBL" id="BJWL01000007">
    <property type="protein sequence ID" value="GFY90067.1"/>
    <property type="molecule type" value="Genomic_DNA"/>
</dbReference>
<dbReference type="AlphaFoldDB" id="A0A7J0EWT6"/>
<dbReference type="PANTHER" id="PTHR34775">
    <property type="entry name" value="TRANSMEMBRANE PROTEIN"/>
    <property type="match status" value="1"/>
</dbReference>
<gene>
    <name evidence="3" type="ORF">Acr_07g0002640</name>
</gene>
<evidence type="ECO:0000313" key="3">
    <source>
        <dbReference type="EMBL" id="GFY90067.1"/>
    </source>
</evidence>
<evidence type="ECO:0008006" key="5">
    <source>
        <dbReference type="Google" id="ProtNLM"/>
    </source>
</evidence>
<feature type="compositionally biased region" description="Low complexity" evidence="1">
    <location>
        <begin position="632"/>
        <end position="644"/>
    </location>
</feature>
<keyword evidence="2" id="KW-0472">Membrane</keyword>
<keyword evidence="4" id="KW-1185">Reference proteome</keyword>
<evidence type="ECO:0000256" key="1">
    <source>
        <dbReference type="SAM" id="MobiDB-lite"/>
    </source>
</evidence>
<proteinExistence type="predicted"/>
<dbReference type="OrthoDB" id="2016911at2759"/>
<evidence type="ECO:0000313" key="4">
    <source>
        <dbReference type="Proteomes" id="UP000585474"/>
    </source>
</evidence>
<feature type="region of interest" description="Disordered" evidence="1">
    <location>
        <begin position="13"/>
        <end position="49"/>
    </location>
</feature>
<protein>
    <recommendedName>
        <fullName evidence="5">Transmembrane protein</fullName>
    </recommendedName>
</protein>
<feature type="region of interest" description="Disordered" evidence="1">
    <location>
        <begin position="270"/>
        <end position="295"/>
    </location>
</feature>
<accession>A0A7J0EWT6</accession>
<sequence length="900" mass="100070">MCGCGEVTGVAPVQDQTLIQEPQNPIPPPEVSAENPFPRPLIFTNPRSFNPVTPANSPADLGRKHSIGKEIGGLSRGCEEKENEKDQNLKSIHPRERKYWWRGTSQSGLLSHSLTAKAGFGSVNLSDVTEIKDSNTEMGLNLNTVEDSNESTISNSDHKEAVLEIPLSLSSQVPLNSQFFSESLSDAKPVESNCKNKPFGSPISPIIAPLDADPSLPPYDPKTNYLSPRPQFLHYKPNPRIELFLQKEKGIGTKQGKSLEESFLSESFSDSEVTVEIESESSHKESEDDSSVDVTNEELETHVVEPPIETPTSTHVVEPPIKTPISSHISEEFVEEKRIHKPLFLTRSKSIAFLLVLLIACLSVSVTDTPVFDMLVYKDLGISKFPDPSEITEFAKASLDGFARKFKEWSAKSVDYLSKAIQISNEVDKLGRLQFSNLTFSLEDPFVDGYSEEILEEIDEQDESELVAEGEVETEQVEENLEKGDGDNCQEALEASHDSSEVIEHDSSEVVLTQEQNSIGFEDQLALVLKVPEYEVVVLEVNPEFVETGEVQADNENSGAKFESNVQDASFGAVPRSESVDYSRNWPEDKFSVAISLLALALMAAILFQETDDIVTHFTTAEVDLVGESCPSEMSSVQKSSSYSMRGVRGADDETQSQLRKERRVSKRESLASSSENSMDTTPSYGSFTTYEKIPNKHGCGDEEIATPVRRSSRKFLSFQSHRGSNIFNYRGFRVACKTQEHDDNQSNSEEPTESLFMKELKRRGITPASLLEESKRSSYADEEIKFKEEEGGYSRRNAVSTDYEKSLSNQRERSMALNSEGLEGLIPRAKLLLSLGGTFFLAFWPLVLITVAFSFALYLYFGSNFIHDGNSSPGTLPQYIDPYALLEDEMISRPTPRID</sequence>
<comment type="caution">
    <text evidence="3">The sequence shown here is derived from an EMBL/GenBank/DDBJ whole genome shotgun (WGS) entry which is preliminary data.</text>
</comment>
<feature type="transmembrane region" description="Helical" evidence="2">
    <location>
        <begin position="840"/>
        <end position="862"/>
    </location>
</feature>
<feature type="region of interest" description="Disordered" evidence="1">
    <location>
        <begin position="630"/>
        <end position="690"/>
    </location>
</feature>
<organism evidence="3 4">
    <name type="scientific">Actinidia rufa</name>
    <dbReference type="NCBI Taxonomy" id="165716"/>
    <lineage>
        <taxon>Eukaryota</taxon>
        <taxon>Viridiplantae</taxon>
        <taxon>Streptophyta</taxon>
        <taxon>Embryophyta</taxon>
        <taxon>Tracheophyta</taxon>
        <taxon>Spermatophyta</taxon>
        <taxon>Magnoliopsida</taxon>
        <taxon>eudicotyledons</taxon>
        <taxon>Gunneridae</taxon>
        <taxon>Pentapetalae</taxon>
        <taxon>asterids</taxon>
        <taxon>Ericales</taxon>
        <taxon>Actinidiaceae</taxon>
        <taxon>Actinidia</taxon>
    </lineage>
</organism>
<evidence type="ECO:0000256" key="2">
    <source>
        <dbReference type="SAM" id="Phobius"/>
    </source>
</evidence>
<keyword evidence="2" id="KW-1133">Transmembrane helix</keyword>
<name>A0A7J0EWT6_9ERIC</name>
<reference evidence="3 4" key="1">
    <citation type="submission" date="2019-07" db="EMBL/GenBank/DDBJ databases">
        <title>De Novo Assembly of kiwifruit Actinidia rufa.</title>
        <authorList>
            <person name="Sugita-Konishi S."/>
            <person name="Sato K."/>
            <person name="Mori E."/>
            <person name="Abe Y."/>
            <person name="Kisaki G."/>
            <person name="Hamano K."/>
            <person name="Suezawa K."/>
            <person name="Otani M."/>
            <person name="Fukuda T."/>
            <person name="Manabe T."/>
            <person name="Gomi K."/>
            <person name="Tabuchi M."/>
            <person name="Akimitsu K."/>
            <person name="Kataoka I."/>
        </authorList>
    </citation>
    <scope>NUCLEOTIDE SEQUENCE [LARGE SCALE GENOMIC DNA]</scope>
    <source>
        <strain evidence="4">cv. Fuchu</strain>
    </source>
</reference>
<dbReference type="Proteomes" id="UP000585474">
    <property type="component" value="Unassembled WGS sequence"/>
</dbReference>
<feature type="compositionally biased region" description="Polar residues" evidence="1">
    <location>
        <begin position="671"/>
        <end position="690"/>
    </location>
</feature>